<keyword evidence="1" id="KW-0472">Membrane</keyword>
<gene>
    <name evidence="2" type="ORF">AWB80_03438</name>
</gene>
<proteinExistence type="predicted"/>
<evidence type="ECO:0000256" key="1">
    <source>
        <dbReference type="SAM" id="Phobius"/>
    </source>
</evidence>
<comment type="caution">
    <text evidence="2">The sequence shown here is derived from an EMBL/GenBank/DDBJ whole genome shotgun (WGS) entry which is preliminary data.</text>
</comment>
<organism evidence="2 3">
    <name type="scientific">Caballeronia pedi</name>
    <dbReference type="NCBI Taxonomy" id="1777141"/>
    <lineage>
        <taxon>Bacteria</taxon>
        <taxon>Pseudomonadati</taxon>
        <taxon>Pseudomonadota</taxon>
        <taxon>Betaproteobacteria</taxon>
        <taxon>Burkholderiales</taxon>
        <taxon>Burkholderiaceae</taxon>
        <taxon>Caballeronia</taxon>
    </lineage>
</organism>
<dbReference type="AlphaFoldDB" id="A0A158BEQ2"/>
<evidence type="ECO:0000313" key="2">
    <source>
        <dbReference type="EMBL" id="SAK68539.1"/>
    </source>
</evidence>
<accession>A0A158BEQ2</accession>
<dbReference type="RefSeq" id="WP_160147452.1">
    <property type="nucleotide sequence ID" value="NZ_FCOE02000010.1"/>
</dbReference>
<dbReference type="Proteomes" id="UP000054911">
    <property type="component" value="Unassembled WGS sequence"/>
</dbReference>
<evidence type="ECO:0000313" key="3">
    <source>
        <dbReference type="Proteomes" id="UP000054911"/>
    </source>
</evidence>
<keyword evidence="1" id="KW-0812">Transmembrane</keyword>
<reference evidence="2" key="1">
    <citation type="submission" date="2016-01" db="EMBL/GenBank/DDBJ databases">
        <authorList>
            <person name="Peeters C."/>
        </authorList>
    </citation>
    <scope>NUCLEOTIDE SEQUENCE [LARGE SCALE GENOMIC DNA]</scope>
    <source>
        <strain evidence="2">LMG 29323</strain>
    </source>
</reference>
<sequence length="52" mass="5757">MDVELKAAIPQNVPQWIGYTAFGLGFLALRYTSVRRKEGGDEKEGDDGAERT</sequence>
<protein>
    <submittedName>
        <fullName evidence="2">Uncharacterized protein</fullName>
    </submittedName>
</protein>
<keyword evidence="3" id="KW-1185">Reference proteome</keyword>
<feature type="transmembrane region" description="Helical" evidence="1">
    <location>
        <begin position="16"/>
        <end position="33"/>
    </location>
</feature>
<keyword evidence="1" id="KW-1133">Transmembrane helix</keyword>
<name>A0A158BEQ2_9BURK</name>
<dbReference type="EMBL" id="FCOE02000010">
    <property type="protein sequence ID" value="SAK68539.1"/>
    <property type="molecule type" value="Genomic_DNA"/>
</dbReference>
<dbReference type="OrthoDB" id="9102627at2"/>